<reference evidence="5" key="1">
    <citation type="journal article" date="2020" name="mSystems">
        <title>Genome- and Community-Level Interaction Insights into Carbon Utilization and Element Cycling Functions of Hydrothermarchaeota in Hydrothermal Sediment.</title>
        <authorList>
            <person name="Zhou Z."/>
            <person name="Liu Y."/>
            <person name="Xu W."/>
            <person name="Pan J."/>
            <person name="Luo Z.H."/>
            <person name="Li M."/>
        </authorList>
    </citation>
    <scope>NUCLEOTIDE SEQUENCE [LARGE SCALE GENOMIC DNA]</scope>
    <source>
        <strain evidence="5">SpSt-853</strain>
    </source>
</reference>
<keyword evidence="3" id="KW-1133">Transmembrane helix</keyword>
<dbReference type="GO" id="GO:0006281">
    <property type="term" value="P:DNA repair"/>
    <property type="evidence" value="ECO:0007669"/>
    <property type="project" value="InterPro"/>
</dbReference>
<comment type="caution">
    <text evidence="5">The sequence shown here is derived from an EMBL/GenBank/DDBJ whole genome shotgun (WGS) entry which is preliminary data.</text>
</comment>
<dbReference type="GO" id="GO:0003677">
    <property type="term" value="F:DNA binding"/>
    <property type="evidence" value="ECO:0007669"/>
    <property type="project" value="InterPro"/>
</dbReference>
<dbReference type="InterPro" id="IPR035451">
    <property type="entry name" value="Ada-like_dom_sf"/>
</dbReference>
<proteinExistence type="predicted"/>
<dbReference type="Gene3D" id="3.40.10.10">
    <property type="entry name" value="DNA Methylphosphotriester Repair Domain"/>
    <property type="match status" value="1"/>
</dbReference>
<evidence type="ECO:0000313" key="5">
    <source>
        <dbReference type="EMBL" id="HGZ10809.1"/>
    </source>
</evidence>
<dbReference type="Pfam" id="PF02805">
    <property type="entry name" value="Ada_Zn_binding"/>
    <property type="match status" value="1"/>
</dbReference>
<keyword evidence="3" id="KW-0812">Transmembrane</keyword>
<keyword evidence="1" id="KW-0010">Activator</keyword>
<evidence type="ECO:0000256" key="2">
    <source>
        <dbReference type="SAM" id="MobiDB-lite"/>
    </source>
</evidence>
<dbReference type="GO" id="GO:0006355">
    <property type="term" value="P:regulation of DNA-templated transcription"/>
    <property type="evidence" value="ECO:0007669"/>
    <property type="project" value="InterPro"/>
</dbReference>
<organism evidence="5">
    <name type="scientific">Desulfobacca acetoxidans</name>
    <dbReference type="NCBI Taxonomy" id="60893"/>
    <lineage>
        <taxon>Bacteria</taxon>
        <taxon>Pseudomonadati</taxon>
        <taxon>Thermodesulfobacteriota</taxon>
        <taxon>Desulfobaccia</taxon>
        <taxon>Desulfobaccales</taxon>
        <taxon>Desulfobaccaceae</taxon>
        <taxon>Desulfobacca</taxon>
    </lineage>
</organism>
<feature type="domain" description="Ada DNA repair metal-binding" evidence="4">
    <location>
        <begin position="117"/>
        <end position="172"/>
    </location>
</feature>
<dbReference type="GO" id="GO:0008168">
    <property type="term" value="F:methyltransferase activity"/>
    <property type="evidence" value="ECO:0007669"/>
    <property type="project" value="InterPro"/>
</dbReference>
<evidence type="ECO:0000256" key="3">
    <source>
        <dbReference type="SAM" id="Phobius"/>
    </source>
</evidence>
<feature type="region of interest" description="Disordered" evidence="2">
    <location>
        <begin position="45"/>
        <end position="120"/>
    </location>
</feature>
<dbReference type="AlphaFoldDB" id="A0A7C5AKM4"/>
<dbReference type="SUPFAM" id="SSF57884">
    <property type="entry name" value="Ada DNA repair protein, N-terminal domain (N-Ada 10)"/>
    <property type="match status" value="1"/>
</dbReference>
<feature type="transmembrane region" description="Helical" evidence="3">
    <location>
        <begin position="14"/>
        <end position="37"/>
    </location>
</feature>
<name>A0A7C5AKM4_9BACT</name>
<evidence type="ECO:0000256" key="1">
    <source>
        <dbReference type="ARBA" id="ARBA00023159"/>
    </source>
</evidence>
<dbReference type="GO" id="GO:0008270">
    <property type="term" value="F:zinc ion binding"/>
    <property type="evidence" value="ECO:0007669"/>
    <property type="project" value="InterPro"/>
</dbReference>
<dbReference type="InterPro" id="IPR004026">
    <property type="entry name" value="Ada_DNA_repair_Zn-bd"/>
</dbReference>
<sequence>MERLAKVERQTRRLAVLSVIYSALMAVFLLFAGILWLETNSSGRSPFQMTQAPSSATATGEMAGSSPEAGSSPNLPVSLATPAKTPSTRTEVLRADRLGPTAAASFPGSEESSKTPDVKAQTTQYVGSVTSNKYHYPDCRWAKTIHPARLRVFSSVSEARQAGYIPCPTCQPPKADEPNSRGAE</sequence>
<keyword evidence="3" id="KW-0472">Membrane</keyword>
<accession>A0A7C5AKM4</accession>
<protein>
    <recommendedName>
        <fullName evidence="4">Ada DNA repair metal-binding domain-containing protein</fullName>
    </recommendedName>
</protein>
<feature type="compositionally biased region" description="Polar residues" evidence="2">
    <location>
        <begin position="45"/>
        <end position="58"/>
    </location>
</feature>
<evidence type="ECO:0000259" key="4">
    <source>
        <dbReference type="Pfam" id="PF02805"/>
    </source>
</evidence>
<gene>
    <name evidence="5" type="ORF">ENW48_01155</name>
</gene>
<dbReference type="EMBL" id="DTKJ01000012">
    <property type="protein sequence ID" value="HGZ10809.1"/>
    <property type="molecule type" value="Genomic_DNA"/>
</dbReference>